<evidence type="ECO:0000256" key="11">
    <source>
        <dbReference type="RuleBase" id="RU363063"/>
    </source>
</evidence>
<feature type="transmembrane region" description="Helical" evidence="11">
    <location>
        <begin position="379"/>
        <end position="403"/>
    </location>
</feature>
<evidence type="ECO:0000256" key="3">
    <source>
        <dbReference type="ARBA" id="ARBA00022676"/>
    </source>
</evidence>
<evidence type="ECO:0000256" key="1">
    <source>
        <dbReference type="ARBA" id="ARBA00004323"/>
    </source>
</evidence>
<evidence type="ECO:0000256" key="9">
    <source>
        <dbReference type="ARBA" id="ARBA00023136"/>
    </source>
</evidence>
<feature type="chain" id="PRO_5005583988" description="Hexosyltransferase" evidence="12">
    <location>
        <begin position="27"/>
        <end position="420"/>
    </location>
</feature>
<dbReference type="OMA" id="NCNPHPY"/>
<feature type="signal peptide" evidence="12">
    <location>
        <begin position="1"/>
        <end position="26"/>
    </location>
</feature>
<evidence type="ECO:0000256" key="4">
    <source>
        <dbReference type="ARBA" id="ARBA00022679"/>
    </source>
</evidence>
<name>A0A0L8HWB7_OCTBM</name>
<keyword evidence="9 11" id="KW-0472">Membrane</keyword>
<sequence>MNSILVYHLVFLPVFLSIFLPNNLFGTTVVFAHTNADGDTDAVPLDTFVTSRPRDPHSAVPEKFYNAPQNCNPHPYMYLINPSTLCVHKDEVFLLILVRTIFSQFERRMAIRETWGDKKNFRNVSVVIAFLFGRDQDLHLQPSIHRESEIYNDIIQEDFIDSYGNLTLKTVMAWKWARLYCLHATFVMVMNDEMFVDIFKLIPYLRQISLKSEYVDHFALCYFFPCCDLVYRRGKYAATNYTSTAYPEYCSGVAYAASMKVINQLYLMSIDTPMFMPDDAWAGVLAEKLRLKFIDTDYVFEGISVKNGILKKFMNPDYLGSATMIAVLDYVFPNQEAVIIRHLWRIVLDHHRKSFLRNQVAVKKMNLNTDWEILETNNVFYLVAYMMFVDVFVVGIILCLLFYRRKIKLGCKASYQCLNY</sequence>
<dbReference type="EC" id="2.4.1.-" evidence="11"/>
<dbReference type="GO" id="GO:0000139">
    <property type="term" value="C:Golgi membrane"/>
    <property type="evidence" value="ECO:0007669"/>
    <property type="project" value="UniProtKB-SubCell"/>
</dbReference>
<dbReference type="PANTHER" id="PTHR11214">
    <property type="entry name" value="BETA-1,3-N-ACETYLGLUCOSAMINYLTRANSFERASE"/>
    <property type="match status" value="1"/>
</dbReference>
<gene>
    <name evidence="13" type="ORF">OCBIM_22004300mg</name>
</gene>
<dbReference type="GO" id="GO:0016758">
    <property type="term" value="F:hexosyltransferase activity"/>
    <property type="evidence" value="ECO:0007669"/>
    <property type="project" value="InterPro"/>
</dbReference>
<evidence type="ECO:0000256" key="12">
    <source>
        <dbReference type="SAM" id="SignalP"/>
    </source>
</evidence>
<proteinExistence type="inferred from homology"/>
<accession>A0A0L8HWB7</accession>
<evidence type="ECO:0000256" key="8">
    <source>
        <dbReference type="ARBA" id="ARBA00023034"/>
    </source>
</evidence>
<dbReference type="OrthoDB" id="5957813at2759"/>
<dbReference type="GO" id="GO:0006493">
    <property type="term" value="P:protein O-linked glycosylation"/>
    <property type="evidence" value="ECO:0007669"/>
    <property type="project" value="TreeGrafter"/>
</dbReference>
<comment type="similarity">
    <text evidence="2 11">Belongs to the glycosyltransferase 31 family.</text>
</comment>
<dbReference type="InterPro" id="IPR002659">
    <property type="entry name" value="Glyco_trans_31"/>
</dbReference>
<keyword evidence="4" id="KW-0808">Transferase</keyword>
<keyword evidence="10" id="KW-0325">Glycoprotein</keyword>
<reference evidence="13" key="1">
    <citation type="submission" date="2015-07" db="EMBL/GenBank/DDBJ databases">
        <title>MeaNS - Measles Nucleotide Surveillance Program.</title>
        <authorList>
            <person name="Tran T."/>
            <person name="Druce J."/>
        </authorList>
    </citation>
    <scope>NUCLEOTIDE SEQUENCE</scope>
    <source>
        <strain evidence="13">UCB-OBI-ISO-001</strain>
        <tissue evidence="13">Gonad</tissue>
    </source>
</reference>
<keyword evidence="8 11" id="KW-0333">Golgi apparatus</keyword>
<evidence type="ECO:0000256" key="2">
    <source>
        <dbReference type="ARBA" id="ARBA00008661"/>
    </source>
</evidence>
<evidence type="ECO:0000313" key="13">
    <source>
        <dbReference type="EMBL" id="KOF93486.1"/>
    </source>
</evidence>
<evidence type="ECO:0000256" key="10">
    <source>
        <dbReference type="ARBA" id="ARBA00023180"/>
    </source>
</evidence>
<dbReference type="KEGG" id="obi:106868223"/>
<keyword evidence="6 11" id="KW-0735">Signal-anchor</keyword>
<keyword evidence="7 11" id="KW-1133">Transmembrane helix</keyword>
<evidence type="ECO:0000256" key="6">
    <source>
        <dbReference type="ARBA" id="ARBA00022968"/>
    </source>
</evidence>
<dbReference type="AlphaFoldDB" id="A0A0L8HWB7"/>
<dbReference type="EMBL" id="KQ417147">
    <property type="protein sequence ID" value="KOF93486.1"/>
    <property type="molecule type" value="Genomic_DNA"/>
</dbReference>
<keyword evidence="12" id="KW-0732">Signal</keyword>
<dbReference type="Gene3D" id="3.90.550.50">
    <property type="match status" value="1"/>
</dbReference>
<evidence type="ECO:0000256" key="5">
    <source>
        <dbReference type="ARBA" id="ARBA00022692"/>
    </source>
</evidence>
<dbReference type="FunFam" id="3.90.550.50:FF:000001">
    <property type="entry name" value="Hexosyltransferase"/>
    <property type="match status" value="1"/>
</dbReference>
<comment type="subcellular location">
    <subcellularLocation>
        <location evidence="1 11">Golgi apparatus membrane</location>
        <topology evidence="1 11">Single-pass type II membrane protein</topology>
    </subcellularLocation>
</comment>
<organism evidence="13">
    <name type="scientific">Octopus bimaculoides</name>
    <name type="common">California two-spotted octopus</name>
    <dbReference type="NCBI Taxonomy" id="37653"/>
    <lineage>
        <taxon>Eukaryota</taxon>
        <taxon>Metazoa</taxon>
        <taxon>Spiralia</taxon>
        <taxon>Lophotrochozoa</taxon>
        <taxon>Mollusca</taxon>
        <taxon>Cephalopoda</taxon>
        <taxon>Coleoidea</taxon>
        <taxon>Octopodiformes</taxon>
        <taxon>Octopoda</taxon>
        <taxon>Incirrata</taxon>
        <taxon>Octopodidae</taxon>
        <taxon>Octopus</taxon>
    </lineage>
</organism>
<dbReference type="Pfam" id="PF01762">
    <property type="entry name" value="Galactosyl_T"/>
    <property type="match status" value="1"/>
</dbReference>
<keyword evidence="5 11" id="KW-0812">Transmembrane</keyword>
<dbReference type="STRING" id="37653.A0A0L8HWB7"/>
<dbReference type="PANTHER" id="PTHR11214:SF314">
    <property type="entry name" value="HEXOSYLTRANSFERASE"/>
    <property type="match status" value="1"/>
</dbReference>
<evidence type="ECO:0000256" key="7">
    <source>
        <dbReference type="ARBA" id="ARBA00022989"/>
    </source>
</evidence>
<protein>
    <recommendedName>
        <fullName evidence="11">Hexosyltransferase</fullName>
        <ecNumber evidence="11">2.4.1.-</ecNumber>
    </recommendedName>
</protein>
<keyword evidence="3 11" id="KW-0328">Glycosyltransferase</keyword>